<dbReference type="GO" id="GO:0006644">
    <property type="term" value="P:phospholipid metabolic process"/>
    <property type="evidence" value="ECO:0007669"/>
    <property type="project" value="TreeGrafter"/>
</dbReference>
<sequence>MLAGGQGHWRKYMTLPNILKEYNPKLLGYALGTAETSSPLSGLNVAENGALDDELLKQAKSLVRKIRQDHFIDIDNDWKLVNILIGGNDICNEYCFVDGAKDTPSGHRKNLEVALDYLQTHLPRTFVNLIHIPNVILLRNMKNVPFVCYMKQLVLCSCLFGAGERAKAESVSKILQEYWQVEKIVSELEKYDTDTFTVVLQPFFLGVEAPRSIPTLFGEAPDLSYFAPDCFHFSQKGNSLGEENIPIYRRYDRGGEGNIPTCRRYDRQGKENISTCHRYDRQGEENIPTCSLYYRRAEENIPPCHRYDNRGE</sequence>
<gene>
    <name evidence="1" type="ORF">TBIB3V08_LOCUS11807</name>
</gene>
<dbReference type="PANTHER" id="PTHR21325:SF31">
    <property type="entry name" value="GH22081P-RELATED"/>
    <property type="match status" value="1"/>
</dbReference>
<dbReference type="EMBL" id="OD571921">
    <property type="protein sequence ID" value="CAD7449533.1"/>
    <property type="molecule type" value="Genomic_DNA"/>
</dbReference>
<evidence type="ECO:0000313" key="1">
    <source>
        <dbReference type="EMBL" id="CAD7449533.1"/>
    </source>
</evidence>
<dbReference type="Pfam" id="PF00657">
    <property type="entry name" value="Lipase_GDSL"/>
    <property type="match status" value="1"/>
</dbReference>
<proteinExistence type="predicted"/>
<dbReference type="PANTHER" id="PTHR21325">
    <property type="entry name" value="PHOSPHOLIPASE B, PLB1"/>
    <property type="match status" value="1"/>
</dbReference>
<protein>
    <submittedName>
        <fullName evidence="1">Uncharacterized protein</fullName>
    </submittedName>
</protein>
<reference evidence="1" key="1">
    <citation type="submission" date="2020-11" db="EMBL/GenBank/DDBJ databases">
        <authorList>
            <person name="Tran Van P."/>
        </authorList>
    </citation>
    <scope>NUCLEOTIDE SEQUENCE</scope>
</reference>
<accession>A0A7R9F9R5</accession>
<dbReference type="InterPro" id="IPR038885">
    <property type="entry name" value="PLB1"/>
</dbReference>
<organism evidence="1">
    <name type="scientific">Timema bartmani</name>
    <dbReference type="NCBI Taxonomy" id="61472"/>
    <lineage>
        <taxon>Eukaryota</taxon>
        <taxon>Metazoa</taxon>
        <taxon>Ecdysozoa</taxon>
        <taxon>Arthropoda</taxon>
        <taxon>Hexapoda</taxon>
        <taxon>Insecta</taxon>
        <taxon>Pterygota</taxon>
        <taxon>Neoptera</taxon>
        <taxon>Polyneoptera</taxon>
        <taxon>Phasmatodea</taxon>
        <taxon>Timematodea</taxon>
        <taxon>Timematoidea</taxon>
        <taxon>Timematidae</taxon>
        <taxon>Timema</taxon>
    </lineage>
</organism>
<dbReference type="CDD" id="cd01824">
    <property type="entry name" value="Phospholipase_B_like"/>
    <property type="match status" value="1"/>
</dbReference>
<dbReference type="SUPFAM" id="SSF52266">
    <property type="entry name" value="SGNH hydrolase"/>
    <property type="match status" value="1"/>
</dbReference>
<dbReference type="GO" id="GO:0004620">
    <property type="term" value="F:phospholipase activity"/>
    <property type="evidence" value="ECO:0007669"/>
    <property type="project" value="InterPro"/>
</dbReference>
<name>A0A7R9F9R5_9NEOP</name>
<dbReference type="AlphaFoldDB" id="A0A7R9F9R5"/>
<dbReference type="InterPro" id="IPR035547">
    <property type="entry name" value="Phospholipase_B"/>
</dbReference>
<dbReference type="InterPro" id="IPR001087">
    <property type="entry name" value="GDSL"/>
</dbReference>